<evidence type="ECO:0000313" key="7">
    <source>
        <dbReference type="Proteomes" id="UP000504634"/>
    </source>
</evidence>
<evidence type="ECO:0000256" key="5">
    <source>
        <dbReference type="SAM" id="Phobius"/>
    </source>
</evidence>
<keyword evidence="7" id="KW-1185">Reference proteome</keyword>
<evidence type="ECO:0000259" key="6">
    <source>
        <dbReference type="SMART" id="SM00093"/>
    </source>
</evidence>
<dbReference type="Proteomes" id="UP000504634">
    <property type="component" value="Unplaced"/>
</dbReference>
<feature type="region of interest" description="Disordered" evidence="4">
    <location>
        <begin position="432"/>
        <end position="458"/>
    </location>
</feature>
<keyword evidence="2" id="KW-0722">Serine protease inhibitor</keyword>
<dbReference type="Gene3D" id="2.30.39.10">
    <property type="entry name" value="Alpha-1-antitrypsin, domain 1"/>
    <property type="match status" value="1"/>
</dbReference>
<reference evidence="8" key="1">
    <citation type="submission" date="2025-08" db="UniProtKB">
        <authorList>
            <consortium name="RefSeq"/>
        </authorList>
    </citation>
    <scope>IDENTIFICATION</scope>
    <source>
        <strain evidence="8">11010-0011.00</strain>
        <tissue evidence="8">Whole body</tissue>
    </source>
</reference>
<feature type="region of interest" description="Disordered" evidence="4">
    <location>
        <begin position="770"/>
        <end position="798"/>
    </location>
</feature>
<dbReference type="SUPFAM" id="SSF56574">
    <property type="entry name" value="Serpins"/>
    <property type="match status" value="1"/>
</dbReference>
<feature type="compositionally biased region" description="Polar residues" evidence="4">
    <location>
        <begin position="353"/>
        <end position="374"/>
    </location>
</feature>
<dbReference type="AlphaFoldDB" id="A0A6J2T265"/>
<feature type="domain" description="Serpin" evidence="6">
    <location>
        <begin position="238"/>
        <end position="831"/>
    </location>
</feature>
<sequence length="849" mass="95063">MTTTTRTTTTQPLKGSIQIACSPNGTIKNQQQEPPPVRSLGGINFQIVSSACGPLERKWLIPAAEIAATSWLLLQCLMSGSCSPPTQKYSLFRVLQRPTPLPLSLEHDFLYKRPRSRFNCGLTKLCKTLASASASLSPLQSQPVLAANWLRLRRGYRLILDVARFLFHKKSLGNFLELHSRWNRGSKRIVWFVEMKVALYLLPLLVGAVVAHPTPEDATSKPSLPISFASEASQLIATQLLKHNKDIDANQVHSPLGVASILAVLAEASSGETYAEFNKVFGYPMQRSQLREAYRRILGNYKNRDAGVALPSFQTWLYIYRNYTANDDYKQLLQQHYHVDVKDINRQDYDWSDPNTSLTLEGSGSDPTEPSNSKDVIGFETLKRINLDDDAPTTIADNYGEEVLNKEASKLDRDIDDKQYVEKPVALAEAEQLKKKQEENEKVVEKEKEQQPTTTETPIELAVTDASVEKQEKPAVVVAEAEENLADKQQNKRSDADLNVEENETVHEDEKLRKQQPQNGDQVLLTTGNEPEKVRLPLQKLENAVKKVAKETADEIMIALESHLGAVSRVYGGRSLFRPDDIASALSANSITGRAVGSKTKMLLFNGLYYRGSWAQPFYQLRDADEFFFMTNDDAVKTPMMHTKGKFYVTDLPQLKARLLSLPYENAKYGLSIILPNDPEGLADVIGQLQPSDFKYARENAKLLDLHVTLPKFQVEETSRSESMLKQLGLKRLFSRKEAELNLLSDQDEDLHVDEIVQFVNVRVDEGGSGANSLSAATMQARTPTPDATLPVPEPEPEPGVEKFDVNHPFAYFIIDTEEQFVLASGKVYAPEFKDELPPVSIEVELEQA</sequence>
<dbReference type="GeneID" id="115620271"/>
<feature type="transmembrane region" description="Helical" evidence="5">
    <location>
        <begin position="189"/>
        <end position="211"/>
    </location>
</feature>
<dbReference type="InterPro" id="IPR042185">
    <property type="entry name" value="Serpin_sf_2"/>
</dbReference>
<dbReference type="InterPro" id="IPR023796">
    <property type="entry name" value="Serpin_dom"/>
</dbReference>
<dbReference type="Gene3D" id="3.30.497.10">
    <property type="entry name" value="Antithrombin, subunit I, domain 2"/>
    <property type="match status" value="2"/>
</dbReference>
<keyword evidence="5" id="KW-1133">Transmembrane helix</keyword>
<feature type="compositionally biased region" description="Basic and acidic residues" evidence="4">
    <location>
        <begin position="432"/>
        <end position="450"/>
    </location>
</feature>
<dbReference type="GO" id="GO:0004867">
    <property type="term" value="F:serine-type endopeptidase inhibitor activity"/>
    <property type="evidence" value="ECO:0007669"/>
    <property type="project" value="UniProtKB-KW"/>
</dbReference>
<dbReference type="GO" id="GO:0005615">
    <property type="term" value="C:extracellular space"/>
    <property type="evidence" value="ECO:0007669"/>
    <property type="project" value="InterPro"/>
</dbReference>
<dbReference type="OrthoDB" id="10063692at2759"/>
<dbReference type="CDD" id="cd00172">
    <property type="entry name" value="serpin"/>
    <property type="match status" value="1"/>
</dbReference>
<feature type="region of interest" description="Disordered" evidence="4">
    <location>
        <begin position="348"/>
        <end position="374"/>
    </location>
</feature>
<feature type="compositionally biased region" description="Polar residues" evidence="4">
    <location>
        <begin position="771"/>
        <end position="783"/>
    </location>
</feature>
<dbReference type="PANTHER" id="PTHR11461">
    <property type="entry name" value="SERINE PROTEASE INHIBITOR, SERPIN"/>
    <property type="match status" value="1"/>
</dbReference>
<evidence type="ECO:0000256" key="2">
    <source>
        <dbReference type="ARBA" id="ARBA00022900"/>
    </source>
</evidence>
<dbReference type="SMART" id="SM00093">
    <property type="entry name" value="SERPIN"/>
    <property type="match status" value="1"/>
</dbReference>
<dbReference type="InterPro" id="IPR036186">
    <property type="entry name" value="Serpin_sf"/>
</dbReference>
<accession>A0A6J2T265</accession>
<dbReference type="InterPro" id="IPR042178">
    <property type="entry name" value="Serpin_sf_1"/>
</dbReference>
<dbReference type="PANTHER" id="PTHR11461:SF292">
    <property type="entry name" value="SERPIN 100A"/>
    <property type="match status" value="1"/>
</dbReference>
<feature type="compositionally biased region" description="Basic and acidic residues" evidence="4">
    <location>
        <begin position="485"/>
        <end position="496"/>
    </location>
</feature>
<evidence type="ECO:0000256" key="1">
    <source>
        <dbReference type="ARBA" id="ARBA00022690"/>
    </source>
</evidence>
<name>A0A6J2T265_DROLE</name>
<evidence type="ECO:0000256" key="3">
    <source>
        <dbReference type="RuleBase" id="RU000411"/>
    </source>
</evidence>
<feature type="compositionally biased region" description="Basic and acidic residues" evidence="4">
    <location>
        <begin position="504"/>
        <end position="513"/>
    </location>
</feature>
<evidence type="ECO:0000313" key="8">
    <source>
        <dbReference type="RefSeq" id="XP_030369298.1"/>
    </source>
</evidence>
<proteinExistence type="inferred from homology"/>
<feature type="region of interest" description="Disordered" evidence="4">
    <location>
        <begin position="482"/>
        <end position="518"/>
    </location>
</feature>
<dbReference type="InterPro" id="IPR000215">
    <property type="entry name" value="Serpin_fam"/>
</dbReference>
<organism evidence="7 8">
    <name type="scientific">Drosophila lebanonensis</name>
    <name type="common">Fruit fly</name>
    <name type="synonym">Scaptodrosophila lebanonensis</name>
    <dbReference type="NCBI Taxonomy" id="7225"/>
    <lineage>
        <taxon>Eukaryota</taxon>
        <taxon>Metazoa</taxon>
        <taxon>Ecdysozoa</taxon>
        <taxon>Arthropoda</taxon>
        <taxon>Hexapoda</taxon>
        <taxon>Insecta</taxon>
        <taxon>Pterygota</taxon>
        <taxon>Neoptera</taxon>
        <taxon>Endopterygota</taxon>
        <taxon>Diptera</taxon>
        <taxon>Brachycera</taxon>
        <taxon>Muscomorpha</taxon>
        <taxon>Ephydroidea</taxon>
        <taxon>Drosophilidae</taxon>
        <taxon>Scaptodrosophila</taxon>
    </lineage>
</organism>
<dbReference type="Pfam" id="PF00079">
    <property type="entry name" value="Serpin"/>
    <property type="match status" value="2"/>
</dbReference>
<keyword evidence="5" id="KW-0812">Transmembrane</keyword>
<dbReference type="RefSeq" id="XP_030369298.1">
    <property type="nucleotide sequence ID" value="XM_030513438.1"/>
</dbReference>
<keyword evidence="5" id="KW-0472">Membrane</keyword>
<protein>
    <submittedName>
        <fullName evidence="8">Uncharacterized protein LOC115620271</fullName>
    </submittedName>
</protein>
<evidence type="ECO:0000256" key="4">
    <source>
        <dbReference type="SAM" id="MobiDB-lite"/>
    </source>
</evidence>
<gene>
    <name evidence="8" type="primary">LOC115620271</name>
</gene>
<keyword evidence="1" id="KW-0646">Protease inhibitor</keyword>
<comment type="similarity">
    <text evidence="3">Belongs to the serpin family.</text>
</comment>